<dbReference type="Proteomes" id="UP000004994">
    <property type="component" value="Chromosome 1"/>
</dbReference>
<evidence type="ECO:0008006" key="4">
    <source>
        <dbReference type="Google" id="ProtNLM"/>
    </source>
</evidence>
<dbReference type="InParanoid" id="A0A3Q7EA25"/>
<keyword evidence="3" id="KW-1185">Reference proteome</keyword>
<accession>A0A3Q7EA25</accession>
<dbReference type="PANTHER" id="PTHR37736">
    <property type="entry name" value="GLYCINE-RICH PROTEIN"/>
    <property type="match status" value="1"/>
</dbReference>
<reference evidence="2" key="1">
    <citation type="journal article" date="2012" name="Nature">
        <title>The tomato genome sequence provides insights into fleshy fruit evolution.</title>
        <authorList>
            <consortium name="Tomato Genome Consortium"/>
        </authorList>
    </citation>
    <scope>NUCLEOTIDE SEQUENCE [LARGE SCALE GENOMIC DNA]</scope>
    <source>
        <strain evidence="2">cv. Heinz 1706</strain>
    </source>
</reference>
<feature type="compositionally biased region" description="Gly residues" evidence="1">
    <location>
        <begin position="375"/>
        <end position="386"/>
    </location>
</feature>
<feature type="compositionally biased region" description="Gly residues" evidence="1">
    <location>
        <begin position="413"/>
        <end position="422"/>
    </location>
</feature>
<dbReference type="FunCoup" id="A0A3Q7EA25">
    <property type="interactions" value="896"/>
</dbReference>
<evidence type="ECO:0000313" key="2">
    <source>
        <dbReference type="EnsemblPlants" id="Solyc01g010440.3.1"/>
    </source>
</evidence>
<dbReference type="Gramene" id="Solyc01g010440.3.1">
    <property type="protein sequence ID" value="Solyc01g010440.3.1"/>
    <property type="gene ID" value="Solyc01g010440.3"/>
</dbReference>
<sequence length="439" mass="48431">MASTPVSELSDGPVLSVINKRLRALRKKHSRILQMEESRTKGKTLNKEQEETLRSKSAVIAAIDELEKLRQPLAAAVVEEINLSTGQHQVSPAESAVNISIDSTDKGEPAREGVLVVEDLLNLLYFGSMFDVKSLQSDFTPTMLTRTMERACCLSYDCMPDDESTDVMDLLGERDLDLISMLSGLLVSRPVNSPLSHKHALQKCIEHAKLWLSKSEQPIEPNSDATYAGLRSKLDKIIASLYFTTDPVKVEAAAGKYGSYSVPVEEHHVEAVPVDVPLQVDTPSVQYEQKEEAVSSQAIETNDNHISNNIELQQGGQDINQPAEPEEVVFEVEGVDNMKDADFNEQQSVPRRSYQNQNYRGNRGGSVGDRRGYSNGRGGRGRGGSYQNGRNQYYDQSGNYQQRNYNNYRGRGGRGTGGGGGYNHYTSGDQAGSYSADLR</sequence>
<feature type="region of interest" description="Disordered" evidence="1">
    <location>
        <begin position="335"/>
        <end position="439"/>
    </location>
</feature>
<dbReference type="PANTHER" id="PTHR37736:SF1">
    <property type="entry name" value="GLYCINE-RICH PROTEIN"/>
    <property type="match status" value="1"/>
</dbReference>
<evidence type="ECO:0000313" key="3">
    <source>
        <dbReference type="Proteomes" id="UP000004994"/>
    </source>
</evidence>
<reference evidence="2" key="2">
    <citation type="submission" date="2019-01" db="UniProtKB">
        <authorList>
            <consortium name="EnsemblPlants"/>
        </authorList>
    </citation>
    <scope>IDENTIFICATION</scope>
    <source>
        <strain evidence="2">cv. Heinz 1706</strain>
    </source>
</reference>
<dbReference type="OMA" id="KMHERSS"/>
<proteinExistence type="predicted"/>
<dbReference type="AlphaFoldDB" id="A0A3Q7EA25"/>
<feature type="compositionally biased region" description="Polar residues" evidence="1">
    <location>
        <begin position="344"/>
        <end position="360"/>
    </location>
</feature>
<feature type="compositionally biased region" description="Polar residues" evidence="1">
    <location>
        <begin position="424"/>
        <end position="433"/>
    </location>
</feature>
<organism evidence="2">
    <name type="scientific">Solanum lycopersicum</name>
    <name type="common">Tomato</name>
    <name type="synonym">Lycopersicon esculentum</name>
    <dbReference type="NCBI Taxonomy" id="4081"/>
    <lineage>
        <taxon>Eukaryota</taxon>
        <taxon>Viridiplantae</taxon>
        <taxon>Streptophyta</taxon>
        <taxon>Embryophyta</taxon>
        <taxon>Tracheophyta</taxon>
        <taxon>Spermatophyta</taxon>
        <taxon>Magnoliopsida</taxon>
        <taxon>eudicotyledons</taxon>
        <taxon>Gunneridae</taxon>
        <taxon>Pentapetalae</taxon>
        <taxon>asterids</taxon>
        <taxon>lamiids</taxon>
        <taxon>Solanales</taxon>
        <taxon>Solanaceae</taxon>
        <taxon>Solanoideae</taxon>
        <taxon>Solaneae</taxon>
        <taxon>Solanum</taxon>
        <taxon>Solanum subgen. Lycopersicon</taxon>
    </lineage>
</organism>
<feature type="compositionally biased region" description="Low complexity" evidence="1">
    <location>
        <begin position="387"/>
        <end position="409"/>
    </location>
</feature>
<dbReference type="EnsemblPlants" id="Solyc01g010440.3.1">
    <property type="protein sequence ID" value="Solyc01g010440.3.1"/>
    <property type="gene ID" value="Solyc01g010440.3"/>
</dbReference>
<protein>
    <recommendedName>
        <fullName evidence="4">Glycine-rich protein</fullName>
    </recommendedName>
</protein>
<name>A0A3Q7EA25_SOLLC</name>
<evidence type="ECO:0000256" key="1">
    <source>
        <dbReference type="SAM" id="MobiDB-lite"/>
    </source>
</evidence>
<dbReference type="PaxDb" id="4081-Solyc01g010440.2.1"/>